<evidence type="ECO:0000256" key="3">
    <source>
        <dbReference type="ARBA" id="ARBA00022475"/>
    </source>
</evidence>
<evidence type="ECO:0000259" key="9">
    <source>
        <dbReference type="Pfam" id="PF12051"/>
    </source>
</evidence>
<keyword evidence="5 8" id="KW-1133">Transmembrane helix</keyword>
<organism evidence="10 11">
    <name type="scientific">Gordonia sputi NBRC 100414</name>
    <dbReference type="NCBI Taxonomy" id="1089453"/>
    <lineage>
        <taxon>Bacteria</taxon>
        <taxon>Bacillati</taxon>
        <taxon>Actinomycetota</taxon>
        <taxon>Actinomycetes</taxon>
        <taxon>Mycobacteriales</taxon>
        <taxon>Gordoniaceae</taxon>
        <taxon>Gordonia</taxon>
    </lineage>
</organism>
<evidence type="ECO:0000256" key="7">
    <source>
        <dbReference type="SAM" id="MobiDB-lite"/>
    </source>
</evidence>
<evidence type="ECO:0000256" key="5">
    <source>
        <dbReference type="ARBA" id="ARBA00022989"/>
    </source>
</evidence>
<feature type="transmembrane region" description="Helical" evidence="8">
    <location>
        <begin position="336"/>
        <end position="356"/>
    </location>
</feature>
<dbReference type="Proteomes" id="UP000005845">
    <property type="component" value="Unassembled WGS sequence"/>
</dbReference>
<dbReference type="InterPro" id="IPR022703">
    <property type="entry name" value="DUF3533"/>
</dbReference>
<comment type="caution">
    <text evidence="10">The sequence shown here is derived from an EMBL/GenBank/DDBJ whole genome shotgun (WGS) entry which is preliminary data.</text>
</comment>
<comment type="subcellular location">
    <subcellularLocation>
        <location evidence="1">Cell membrane</location>
        <topology evidence="1">Multi-pass membrane protein</topology>
    </subcellularLocation>
</comment>
<evidence type="ECO:0000313" key="10">
    <source>
        <dbReference type="EMBL" id="GAB39627.1"/>
    </source>
</evidence>
<feature type="transmembrane region" description="Helical" evidence="8">
    <location>
        <begin position="368"/>
        <end position="392"/>
    </location>
</feature>
<gene>
    <name evidence="10" type="ORF">GOSPT_074_00240</name>
</gene>
<evidence type="ECO:0000256" key="8">
    <source>
        <dbReference type="SAM" id="Phobius"/>
    </source>
</evidence>
<protein>
    <recommendedName>
        <fullName evidence="9">DUF3533 domain-containing protein</fullName>
    </recommendedName>
</protein>
<dbReference type="eggNOG" id="COG1511">
    <property type="taxonomic scope" value="Bacteria"/>
</dbReference>
<dbReference type="AlphaFoldDB" id="H5U1L9"/>
<keyword evidence="4 8" id="KW-0812">Transmembrane</keyword>
<comment type="similarity">
    <text evidence="2">Belongs to the ABC-2 integral membrane protein family.</text>
</comment>
<evidence type="ECO:0000256" key="1">
    <source>
        <dbReference type="ARBA" id="ARBA00004651"/>
    </source>
</evidence>
<keyword evidence="6 8" id="KW-0472">Membrane</keyword>
<dbReference type="PANTHER" id="PTHR43077:SF8">
    <property type="entry name" value="DOXORUBICIN RESISTANCE ABC TRANSPORTER PERMEASE PROTEIN DRRB"/>
    <property type="match status" value="1"/>
</dbReference>
<dbReference type="RefSeq" id="WP_005206499.1">
    <property type="nucleotide sequence ID" value="NZ_BAFC01000074.1"/>
</dbReference>
<feature type="transmembrane region" description="Helical" evidence="8">
    <location>
        <begin position="398"/>
        <end position="418"/>
    </location>
</feature>
<evidence type="ECO:0000256" key="6">
    <source>
        <dbReference type="ARBA" id="ARBA00023136"/>
    </source>
</evidence>
<feature type="domain" description="DUF3533" evidence="9">
    <location>
        <begin position="81"/>
        <end position="457"/>
    </location>
</feature>
<evidence type="ECO:0000313" key="11">
    <source>
        <dbReference type="Proteomes" id="UP000005845"/>
    </source>
</evidence>
<dbReference type="Gene3D" id="3.40.1710.10">
    <property type="entry name" value="abc type-2 transporter like domain"/>
    <property type="match status" value="1"/>
</dbReference>
<feature type="transmembrane region" description="Helical" evidence="8">
    <location>
        <begin position="458"/>
        <end position="477"/>
    </location>
</feature>
<dbReference type="InterPro" id="IPR051328">
    <property type="entry name" value="T7SS_ABC-Transporter"/>
</dbReference>
<feature type="transmembrane region" description="Helical" evidence="8">
    <location>
        <begin position="76"/>
        <end position="96"/>
    </location>
</feature>
<proteinExistence type="inferred from homology"/>
<feature type="compositionally biased region" description="Basic and acidic residues" evidence="7">
    <location>
        <begin position="20"/>
        <end position="31"/>
    </location>
</feature>
<name>H5U1L9_9ACTN</name>
<dbReference type="GO" id="GO:0005886">
    <property type="term" value="C:plasma membrane"/>
    <property type="evidence" value="ECO:0007669"/>
    <property type="project" value="UniProtKB-SubCell"/>
</dbReference>
<feature type="region of interest" description="Disordered" evidence="7">
    <location>
        <begin position="523"/>
        <end position="554"/>
    </location>
</feature>
<evidence type="ECO:0000256" key="4">
    <source>
        <dbReference type="ARBA" id="ARBA00022692"/>
    </source>
</evidence>
<evidence type="ECO:0000256" key="2">
    <source>
        <dbReference type="ARBA" id="ARBA00007783"/>
    </source>
</evidence>
<dbReference type="PANTHER" id="PTHR43077">
    <property type="entry name" value="TRANSPORT PERMEASE YVFS-RELATED"/>
    <property type="match status" value="1"/>
</dbReference>
<accession>H5U1L9</accession>
<dbReference type="Pfam" id="PF12051">
    <property type="entry name" value="DUF3533"/>
    <property type="match status" value="1"/>
</dbReference>
<feature type="region of interest" description="Disordered" evidence="7">
    <location>
        <begin position="1"/>
        <end position="58"/>
    </location>
</feature>
<sequence>MGKHEGSDETAPADSVDSTQDSHDQSSHDQSSHGQNSHGGGTRTDESRTEQTGADGYPHEEQAVSTISEVLGAPKFWLLPVLLVVVIMSFMAALYMGAIADPERNLHDFPIALTNQDNGGEVPNADGGTDKQNYGDQIAKGIIDEAAKSGIAVHKTDRTTALNELNTGKVYGVVIISPNFTNKAVALGQSAVLQAKPEKLPIDIYINRGSGTFASAITTTFSERVSTQVNKQVGDQLTQSVREQLAKANVPFSGAAQLALSQPVDVRTVEPNPLPEGSGNGLSAFYYTLLLILAGFTGAMMVSIVVDAALGQTPIEFGPFYQLRLRLPISRWGTLAAKWTIMLLIAFIQSALYIGVCTAVGTSLPNAFVLWTYSVLVIFAVGVSAASAMAVFGNPGLILNLVFFVILGLPSSGGTVPLEASPRLFAWIASVEPMHLVYLGVRSILYFDADWDAGLGRAVIQTIIGLIVGGLLGWAGTKFYDHKGWHRFPGGMRLTPRMAKIFDGGSGSLPTITTPAPQHVAGVAGASARKREATAGTHVGSHEREPGDSGSGSG</sequence>
<dbReference type="EMBL" id="BAFC01000074">
    <property type="protein sequence ID" value="GAB39627.1"/>
    <property type="molecule type" value="Genomic_DNA"/>
</dbReference>
<reference evidence="10 11" key="1">
    <citation type="submission" date="2012-02" db="EMBL/GenBank/DDBJ databases">
        <title>Whole genome shotgun sequence of Gordonia sputi NBRC 100414.</title>
        <authorList>
            <person name="Yoshida I."/>
            <person name="Hosoyama A."/>
            <person name="Tsuchikane K."/>
            <person name="Katsumata H."/>
            <person name="Yamazaki S."/>
            <person name="Fujita N."/>
        </authorList>
    </citation>
    <scope>NUCLEOTIDE SEQUENCE [LARGE SCALE GENOMIC DNA]</scope>
    <source>
        <strain evidence="10 11">NBRC 100414</strain>
    </source>
</reference>
<feature type="transmembrane region" description="Helical" evidence="8">
    <location>
        <begin position="284"/>
        <end position="306"/>
    </location>
</feature>
<keyword evidence="3" id="KW-1003">Cell membrane</keyword>
<keyword evidence="11" id="KW-1185">Reference proteome</keyword>